<comment type="caution">
    <text evidence="3">The sequence shown here is derived from an EMBL/GenBank/DDBJ whole genome shotgun (WGS) entry which is preliminary data.</text>
</comment>
<accession>A0A8H7MHB5</accession>
<reference evidence="3" key="2">
    <citation type="submission" date="2020-09" db="EMBL/GenBank/DDBJ databases">
        <title>Reference genome assembly for Australian Ascochyta lentis isolate Al4.</title>
        <authorList>
            <person name="Lee R.C."/>
            <person name="Farfan-Caceres L.M."/>
            <person name="Debler J.W."/>
            <person name="Williams A.H."/>
            <person name="Henares B.M."/>
        </authorList>
    </citation>
    <scope>NUCLEOTIDE SEQUENCE</scope>
    <source>
        <strain evidence="3">Al4</strain>
    </source>
</reference>
<gene>
    <name evidence="3" type="ORF">EKO04_001930</name>
</gene>
<keyword evidence="2" id="KW-0732">Signal</keyword>
<organism evidence="3 4">
    <name type="scientific">Ascochyta lentis</name>
    <dbReference type="NCBI Taxonomy" id="205686"/>
    <lineage>
        <taxon>Eukaryota</taxon>
        <taxon>Fungi</taxon>
        <taxon>Dikarya</taxon>
        <taxon>Ascomycota</taxon>
        <taxon>Pezizomycotina</taxon>
        <taxon>Dothideomycetes</taxon>
        <taxon>Pleosporomycetidae</taxon>
        <taxon>Pleosporales</taxon>
        <taxon>Pleosporineae</taxon>
        <taxon>Didymellaceae</taxon>
        <taxon>Ascochyta</taxon>
    </lineage>
</organism>
<sequence>MKLLGLLLLTLVGICLAAPAPSNDLTPSAVQSFEDVNVNVPFKAPRLKPRNVTPDRATPENLYRVSISFSEYCDAGTLKARGWLSNGQVKFELALNAQQITKLTLHPGYDQVFGPYNFDSHSFGIEYDGCKWSSEGGYPCGWCEGQPWSLGPLNCQTGQPGNQRLTYRTCYFVDNKMPYHLSARDEENINPPTTTPSPTLPSDNDNNNNIINALASTLTLRPAIIQTTFPNTPSPQTSTILPFHLRIFESCHPGTPLTATAIYTNGNMAQALSLTPGLIFSVAHRVPGYSNLEIGPFDYAREKVRFRYEKQGGEECVWTDETWRSCGECRAGLWSGPLVDCGVGGVRWKEVDCSVLLGVK</sequence>
<feature type="signal peptide" evidence="2">
    <location>
        <begin position="1"/>
        <end position="17"/>
    </location>
</feature>
<dbReference type="EMBL" id="RZGK01000003">
    <property type="protein sequence ID" value="KAF9700686.1"/>
    <property type="molecule type" value="Genomic_DNA"/>
</dbReference>
<dbReference type="Proteomes" id="UP000651452">
    <property type="component" value="Unassembled WGS sequence"/>
</dbReference>
<protein>
    <submittedName>
        <fullName evidence="3">Uncharacterized protein</fullName>
    </submittedName>
</protein>
<proteinExistence type="predicted"/>
<feature type="chain" id="PRO_5034586100" evidence="2">
    <location>
        <begin position="18"/>
        <end position="360"/>
    </location>
</feature>
<keyword evidence="4" id="KW-1185">Reference proteome</keyword>
<dbReference type="AlphaFoldDB" id="A0A8H7MHB5"/>
<evidence type="ECO:0000256" key="2">
    <source>
        <dbReference type="SAM" id="SignalP"/>
    </source>
</evidence>
<dbReference type="OrthoDB" id="3789449at2759"/>
<name>A0A8H7MHB5_9PLEO</name>
<evidence type="ECO:0000313" key="3">
    <source>
        <dbReference type="EMBL" id="KAF9700686.1"/>
    </source>
</evidence>
<evidence type="ECO:0000313" key="4">
    <source>
        <dbReference type="Proteomes" id="UP000651452"/>
    </source>
</evidence>
<evidence type="ECO:0000256" key="1">
    <source>
        <dbReference type="SAM" id="MobiDB-lite"/>
    </source>
</evidence>
<feature type="region of interest" description="Disordered" evidence="1">
    <location>
        <begin position="184"/>
        <end position="205"/>
    </location>
</feature>
<reference evidence="3" key="1">
    <citation type="submission" date="2018-12" db="EMBL/GenBank/DDBJ databases">
        <authorList>
            <person name="Syme R.A."/>
            <person name="Farfan-Caceres L."/>
            <person name="Lichtenzveig J."/>
        </authorList>
    </citation>
    <scope>NUCLEOTIDE SEQUENCE</scope>
    <source>
        <strain evidence="3">Al4</strain>
    </source>
</reference>